<keyword evidence="1" id="KW-0645">Protease</keyword>
<evidence type="ECO:0000256" key="1">
    <source>
        <dbReference type="ARBA" id="ARBA00022670"/>
    </source>
</evidence>
<keyword evidence="2" id="KW-0863">Zinc-finger</keyword>
<dbReference type="GO" id="GO:0008270">
    <property type="term" value="F:zinc ion binding"/>
    <property type="evidence" value="ECO:0007669"/>
    <property type="project" value="UniProtKB-KW"/>
</dbReference>
<comment type="caution">
    <text evidence="6">The sequence shown here is derived from an EMBL/GenBank/DDBJ whole genome shotgun (WGS) entry which is preliminary data.</text>
</comment>
<dbReference type="InterPro" id="IPR036875">
    <property type="entry name" value="Znf_CCHC_sf"/>
</dbReference>
<dbReference type="Pfam" id="PF00665">
    <property type="entry name" value="rve"/>
    <property type="match status" value="1"/>
</dbReference>
<dbReference type="AlphaFoldDB" id="A0AAP0KAY2"/>
<keyword evidence="2" id="KW-0479">Metal-binding</keyword>
<dbReference type="InterPro" id="IPR054722">
    <property type="entry name" value="PolX-like_BBD"/>
</dbReference>
<accession>A0AAP0KAY2</accession>
<dbReference type="GO" id="GO:0003676">
    <property type="term" value="F:nucleic acid binding"/>
    <property type="evidence" value="ECO:0007669"/>
    <property type="project" value="InterPro"/>
</dbReference>
<feature type="domain" description="CCHC-type" evidence="4">
    <location>
        <begin position="94"/>
        <end position="108"/>
    </location>
</feature>
<dbReference type="Proteomes" id="UP001419268">
    <property type="component" value="Unassembled WGS sequence"/>
</dbReference>
<sequence>MESGRIMRPSQLKKSLVHYEHMSNESMKKSEKVKPTEQALKTTVVPKLKKNYGFKGRDKVNNNDRCQNNNQQWWDRNKGRGRDGRDQQRNWIQCYNCRKFGHIAKQCRIKQSSKSESESEEQTEQDEECHQTLMMVSSAQENAQSNMWYLDSACPNHMCGNKFFFDELDESMLTEVKFADDRKLPVKGKGRILIQLENGDHQYISDVLYVPTLTCNLLSLGQLLEKGYKVNFKDSHLTVFDSKGMIILKSPLKNRLFQIEIKTGSYPCFKSIVSDESWLWHLRYGHLNFKSLKLLTLKNLVKGLHVIQHPEQFCEGCISGEQHRRTFASNTPRRAKSLLQLVHSNVYGPMQTASLGGSKYFMTFIDDCSRMIWVYTLKNKSDAVSCFQKFKATVEKQSGRYIKTLRTDGGGEYTSSTFSKFCDRHGIKHEIMPPQTPQQNGVAKRKNKTIIDMAHSMLKAKGLPDSFWVKQLHVQFIY</sequence>
<feature type="region of interest" description="Disordered" evidence="3">
    <location>
        <begin position="52"/>
        <end position="85"/>
    </location>
</feature>
<dbReference type="InterPro" id="IPR025724">
    <property type="entry name" value="GAG-pre-integrase_dom"/>
</dbReference>
<feature type="domain" description="Integrase catalytic" evidence="5">
    <location>
        <begin position="328"/>
        <end position="478"/>
    </location>
</feature>
<evidence type="ECO:0000256" key="2">
    <source>
        <dbReference type="PROSITE-ProRule" id="PRU00047"/>
    </source>
</evidence>
<dbReference type="GO" id="GO:0015074">
    <property type="term" value="P:DNA integration"/>
    <property type="evidence" value="ECO:0007669"/>
    <property type="project" value="InterPro"/>
</dbReference>
<dbReference type="Pfam" id="PF13976">
    <property type="entry name" value="gag_pre-integrs"/>
    <property type="match status" value="1"/>
</dbReference>
<dbReference type="PROSITE" id="PS50994">
    <property type="entry name" value="INTEGRASE"/>
    <property type="match status" value="1"/>
</dbReference>
<proteinExistence type="predicted"/>
<dbReference type="Pfam" id="PF00098">
    <property type="entry name" value="zf-CCHC"/>
    <property type="match status" value="1"/>
</dbReference>
<reference evidence="6 7" key="1">
    <citation type="submission" date="2024-01" db="EMBL/GenBank/DDBJ databases">
        <title>Genome assemblies of Stephania.</title>
        <authorList>
            <person name="Yang L."/>
        </authorList>
    </citation>
    <scope>NUCLEOTIDE SEQUENCE [LARGE SCALE GENOMIC DNA]</scope>
    <source>
        <strain evidence="6">JXDWG</strain>
        <tissue evidence="6">Leaf</tissue>
    </source>
</reference>
<evidence type="ECO:0000259" key="5">
    <source>
        <dbReference type="PROSITE" id="PS50994"/>
    </source>
</evidence>
<dbReference type="Gene3D" id="4.10.60.10">
    <property type="entry name" value="Zinc finger, CCHC-type"/>
    <property type="match status" value="1"/>
</dbReference>
<dbReference type="PANTHER" id="PTHR42648:SF18">
    <property type="entry name" value="RETROTRANSPOSON, UNCLASSIFIED-LIKE PROTEIN"/>
    <property type="match status" value="1"/>
</dbReference>
<dbReference type="InterPro" id="IPR001878">
    <property type="entry name" value="Znf_CCHC"/>
</dbReference>
<dbReference type="InterPro" id="IPR012337">
    <property type="entry name" value="RNaseH-like_sf"/>
</dbReference>
<dbReference type="GO" id="GO:0008233">
    <property type="term" value="F:peptidase activity"/>
    <property type="evidence" value="ECO:0007669"/>
    <property type="project" value="UniProtKB-KW"/>
</dbReference>
<dbReference type="PROSITE" id="PS50158">
    <property type="entry name" value="ZF_CCHC"/>
    <property type="match status" value="1"/>
</dbReference>
<dbReference type="SMART" id="SM00343">
    <property type="entry name" value="ZnF_C2HC"/>
    <property type="match status" value="1"/>
</dbReference>
<keyword evidence="7" id="KW-1185">Reference proteome</keyword>
<evidence type="ECO:0000313" key="7">
    <source>
        <dbReference type="Proteomes" id="UP001419268"/>
    </source>
</evidence>
<evidence type="ECO:0000259" key="4">
    <source>
        <dbReference type="PROSITE" id="PS50158"/>
    </source>
</evidence>
<dbReference type="GO" id="GO:0006508">
    <property type="term" value="P:proteolysis"/>
    <property type="evidence" value="ECO:0007669"/>
    <property type="project" value="UniProtKB-KW"/>
</dbReference>
<dbReference type="PANTHER" id="PTHR42648">
    <property type="entry name" value="TRANSPOSASE, PUTATIVE-RELATED"/>
    <property type="match status" value="1"/>
</dbReference>
<dbReference type="InterPro" id="IPR039537">
    <property type="entry name" value="Retrotran_Ty1/copia-like"/>
</dbReference>
<evidence type="ECO:0008006" key="8">
    <source>
        <dbReference type="Google" id="ProtNLM"/>
    </source>
</evidence>
<dbReference type="InterPro" id="IPR001584">
    <property type="entry name" value="Integrase_cat-core"/>
</dbReference>
<dbReference type="SUPFAM" id="SSF57756">
    <property type="entry name" value="Retrovirus zinc finger-like domains"/>
    <property type="match status" value="1"/>
</dbReference>
<dbReference type="SUPFAM" id="SSF53098">
    <property type="entry name" value="Ribonuclease H-like"/>
    <property type="match status" value="1"/>
</dbReference>
<feature type="compositionally biased region" description="Basic and acidic residues" evidence="3">
    <location>
        <begin position="75"/>
        <end position="85"/>
    </location>
</feature>
<dbReference type="InterPro" id="IPR036397">
    <property type="entry name" value="RNaseH_sf"/>
</dbReference>
<evidence type="ECO:0000313" key="6">
    <source>
        <dbReference type="EMBL" id="KAK9148189.1"/>
    </source>
</evidence>
<dbReference type="EMBL" id="JBBNAG010000003">
    <property type="protein sequence ID" value="KAK9148189.1"/>
    <property type="molecule type" value="Genomic_DNA"/>
</dbReference>
<dbReference type="Pfam" id="PF22936">
    <property type="entry name" value="Pol_BBD"/>
    <property type="match status" value="1"/>
</dbReference>
<protein>
    <recommendedName>
        <fullName evidence="8">Retrovirus-related Pol polyprotein from transposon TNT 1-94</fullName>
    </recommendedName>
</protein>
<name>A0AAP0KAY2_9MAGN</name>
<keyword evidence="2" id="KW-0862">Zinc</keyword>
<feature type="compositionally biased region" description="Low complexity" evidence="3">
    <location>
        <begin position="63"/>
        <end position="74"/>
    </location>
</feature>
<dbReference type="Gene3D" id="3.30.420.10">
    <property type="entry name" value="Ribonuclease H-like superfamily/Ribonuclease H"/>
    <property type="match status" value="1"/>
</dbReference>
<keyword evidence="1" id="KW-0378">Hydrolase</keyword>
<gene>
    <name evidence="6" type="ORF">Scep_006946</name>
</gene>
<evidence type="ECO:0000256" key="3">
    <source>
        <dbReference type="SAM" id="MobiDB-lite"/>
    </source>
</evidence>
<organism evidence="6 7">
    <name type="scientific">Stephania cephalantha</name>
    <dbReference type="NCBI Taxonomy" id="152367"/>
    <lineage>
        <taxon>Eukaryota</taxon>
        <taxon>Viridiplantae</taxon>
        <taxon>Streptophyta</taxon>
        <taxon>Embryophyta</taxon>
        <taxon>Tracheophyta</taxon>
        <taxon>Spermatophyta</taxon>
        <taxon>Magnoliopsida</taxon>
        <taxon>Ranunculales</taxon>
        <taxon>Menispermaceae</taxon>
        <taxon>Menispermoideae</taxon>
        <taxon>Cissampelideae</taxon>
        <taxon>Stephania</taxon>
    </lineage>
</organism>